<evidence type="ECO:0008006" key="11">
    <source>
        <dbReference type="Google" id="ProtNLM"/>
    </source>
</evidence>
<keyword evidence="5 8" id="KW-1133">Transmembrane helix</keyword>
<feature type="transmembrane region" description="Helical" evidence="8">
    <location>
        <begin position="332"/>
        <end position="352"/>
    </location>
</feature>
<feature type="transmembrane region" description="Helical" evidence="8">
    <location>
        <begin position="131"/>
        <end position="151"/>
    </location>
</feature>
<feature type="compositionally biased region" description="Basic and acidic residues" evidence="7">
    <location>
        <begin position="251"/>
        <end position="263"/>
    </location>
</feature>
<evidence type="ECO:0000256" key="4">
    <source>
        <dbReference type="ARBA" id="ARBA00022692"/>
    </source>
</evidence>
<name>A0ABR2YDK2_9CHLO</name>
<accession>A0ABR2YDK2</accession>
<evidence type="ECO:0000256" key="8">
    <source>
        <dbReference type="SAM" id="Phobius"/>
    </source>
</evidence>
<feature type="compositionally biased region" description="Polar residues" evidence="7">
    <location>
        <begin position="17"/>
        <end position="29"/>
    </location>
</feature>
<proteinExistence type="inferred from homology"/>
<dbReference type="PANTHER" id="PTHR31645:SF0">
    <property type="entry name" value="OLIGOPEPTIDE TRANSPORTER YGL114W-RELATED"/>
    <property type="match status" value="1"/>
</dbReference>
<gene>
    <name evidence="9" type="ORF">WJX75_006292</name>
</gene>
<evidence type="ECO:0000256" key="7">
    <source>
        <dbReference type="SAM" id="MobiDB-lite"/>
    </source>
</evidence>
<feature type="region of interest" description="Disordered" evidence="7">
    <location>
        <begin position="1"/>
        <end position="61"/>
    </location>
</feature>
<feature type="transmembrane region" description="Helical" evidence="8">
    <location>
        <begin position="589"/>
        <end position="610"/>
    </location>
</feature>
<protein>
    <recommendedName>
        <fullName evidence="11">OPT superfamily oligopeptide transporter</fullName>
    </recommendedName>
</protein>
<dbReference type="PANTHER" id="PTHR31645">
    <property type="entry name" value="OLIGOPEPTIDE TRANSPORTER YGL114W-RELATED"/>
    <property type="match status" value="1"/>
</dbReference>
<evidence type="ECO:0000256" key="1">
    <source>
        <dbReference type="ARBA" id="ARBA00004141"/>
    </source>
</evidence>
<feature type="transmembrane region" description="Helical" evidence="8">
    <location>
        <begin position="430"/>
        <end position="452"/>
    </location>
</feature>
<sequence>MDNRMDSPFRHVDENESYSVASGYDSQASRSHDGVPSYGAPSEVTTDTLHDRSNSGREDEPQLTFRAVGTGLLVGSLLCCSNTYFGLQTGWVTMGSLQSAVLGFGIFRVLERYGITSGLSVAENVILQTTSVATATMPLAAGLVGIIPALGIMTPRQNPPLGPIVLSPGQLLLWSLGLAFFGVFIAVPLRTQTIIKEKLRFPSGTATAKVIRMLHGGPNLADELDGPTDSRRQLLPVVEEDTEGMGSGKARPGEEEQQREVHHSSQRSLRTRGSMDVEERQPLMRRGSAPALCLSGAASLARADSTFGVQALQQLESEGAEDEGEWARAWAALLWTFAAAAAYTLAAAQLPWLRSFPVLSWAGLPAATAWGWELAPSMGYIGQGMIMGPKTALSMFGGAVLGYGILGPYARAKGWAPGEIMDWKTGATGWILWVSLAIMLGDSLTSLSLLVITSTKCSKGGSEEAERERDECAPIPTSWWVGGLAASTVLCTAVMVPLLGLRLYEPAAAVAVALLVALLAVRALGQTDLNPVSGVGKLSQVVFALIAPRQVVPNLVAGAIAEAGANQAGDMMQDFKTAHLLGVCPRAQFAAMLLGSAVSAGVSVAAYSLYTSAWQVPGPDFPAPTAEIWLDMADLVNGGELPEHVVPFCIVAAVVAACLPLAAFFLQRASLRLQLEGTQPQNVPQGRAWRRKLLTAAEVVLPSGVGVAVGLYVSPKWTIPRLIGSLAEQAWRRADSRSHKRMMVIVASGLVLGEGTASIVTASLRAAFG</sequence>
<feature type="compositionally biased region" description="Basic and acidic residues" evidence="7">
    <location>
        <begin position="48"/>
        <end position="60"/>
    </location>
</feature>
<feature type="transmembrane region" description="Helical" evidence="8">
    <location>
        <begin position="63"/>
        <end position="85"/>
    </location>
</feature>
<dbReference type="InterPro" id="IPR004813">
    <property type="entry name" value="OPT"/>
</dbReference>
<organism evidence="9 10">
    <name type="scientific">Coccomyxa subellipsoidea</name>
    <dbReference type="NCBI Taxonomy" id="248742"/>
    <lineage>
        <taxon>Eukaryota</taxon>
        <taxon>Viridiplantae</taxon>
        <taxon>Chlorophyta</taxon>
        <taxon>core chlorophytes</taxon>
        <taxon>Trebouxiophyceae</taxon>
        <taxon>Trebouxiophyceae incertae sedis</taxon>
        <taxon>Coccomyxaceae</taxon>
        <taxon>Coccomyxa</taxon>
    </lineage>
</organism>
<comment type="subcellular location">
    <subcellularLocation>
        <location evidence="1">Membrane</location>
        <topology evidence="1">Multi-pass membrane protein</topology>
    </subcellularLocation>
</comment>
<keyword evidence="10" id="KW-1185">Reference proteome</keyword>
<evidence type="ECO:0000256" key="6">
    <source>
        <dbReference type="ARBA" id="ARBA00023136"/>
    </source>
</evidence>
<feature type="transmembrane region" description="Helical" evidence="8">
    <location>
        <begin position="393"/>
        <end position="410"/>
    </location>
</feature>
<feature type="transmembrane region" description="Helical" evidence="8">
    <location>
        <begin position="358"/>
        <end position="381"/>
    </location>
</feature>
<feature type="transmembrane region" description="Helical" evidence="8">
    <location>
        <begin position="507"/>
        <end position="525"/>
    </location>
</feature>
<evidence type="ECO:0000313" key="9">
    <source>
        <dbReference type="EMBL" id="KAK9902795.1"/>
    </source>
</evidence>
<reference evidence="9 10" key="1">
    <citation type="journal article" date="2024" name="Nat. Commun.">
        <title>Phylogenomics reveals the evolutionary origins of lichenization in chlorophyte algae.</title>
        <authorList>
            <person name="Puginier C."/>
            <person name="Libourel C."/>
            <person name="Otte J."/>
            <person name="Skaloud P."/>
            <person name="Haon M."/>
            <person name="Grisel S."/>
            <person name="Petersen M."/>
            <person name="Berrin J.G."/>
            <person name="Delaux P.M."/>
            <person name="Dal Grande F."/>
            <person name="Keller J."/>
        </authorList>
    </citation>
    <scope>NUCLEOTIDE SEQUENCE [LARGE SCALE GENOMIC DNA]</scope>
    <source>
        <strain evidence="9 10">SAG 216-7</strain>
    </source>
</reference>
<keyword evidence="4 8" id="KW-0812">Transmembrane</keyword>
<feature type="transmembrane region" description="Helical" evidence="8">
    <location>
        <begin position="742"/>
        <end position="768"/>
    </location>
</feature>
<feature type="transmembrane region" description="Helical" evidence="8">
    <location>
        <begin position="171"/>
        <end position="189"/>
    </location>
</feature>
<feature type="transmembrane region" description="Helical" evidence="8">
    <location>
        <begin position="645"/>
        <end position="666"/>
    </location>
</feature>
<keyword evidence="6 8" id="KW-0472">Membrane</keyword>
<dbReference type="EMBL" id="JALJOT010000015">
    <property type="protein sequence ID" value="KAK9902795.1"/>
    <property type="molecule type" value="Genomic_DNA"/>
</dbReference>
<keyword evidence="3" id="KW-0813">Transport</keyword>
<dbReference type="Proteomes" id="UP001491310">
    <property type="component" value="Unassembled WGS sequence"/>
</dbReference>
<dbReference type="InterPro" id="IPR045035">
    <property type="entry name" value="YSL-like"/>
</dbReference>
<feature type="compositionally biased region" description="Basic and acidic residues" evidence="7">
    <location>
        <begin position="1"/>
        <end position="14"/>
    </location>
</feature>
<feature type="transmembrane region" description="Helical" evidence="8">
    <location>
        <begin position="479"/>
        <end position="501"/>
    </location>
</feature>
<evidence type="ECO:0000313" key="10">
    <source>
        <dbReference type="Proteomes" id="UP001491310"/>
    </source>
</evidence>
<dbReference type="NCBIfam" id="TIGR00728">
    <property type="entry name" value="OPT_sfam"/>
    <property type="match status" value="2"/>
</dbReference>
<evidence type="ECO:0000256" key="5">
    <source>
        <dbReference type="ARBA" id="ARBA00022989"/>
    </source>
</evidence>
<feature type="transmembrane region" description="Helical" evidence="8">
    <location>
        <begin position="91"/>
        <end position="110"/>
    </location>
</feature>
<evidence type="ECO:0000256" key="3">
    <source>
        <dbReference type="ARBA" id="ARBA00022448"/>
    </source>
</evidence>
<comment type="caution">
    <text evidence="9">The sequence shown here is derived from an EMBL/GenBank/DDBJ whole genome shotgun (WGS) entry which is preliminary data.</text>
</comment>
<evidence type="ECO:0000256" key="2">
    <source>
        <dbReference type="ARBA" id="ARBA00010276"/>
    </source>
</evidence>
<dbReference type="Pfam" id="PF03169">
    <property type="entry name" value="OPT"/>
    <property type="match status" value="1"/>
</dbReference>
<comment type="similarity">
    <text evidence="2">Belongs to the YSL (TC 2.A.67.2) family.</text>
</comment>
<feature type="region of interest" description="Disordered" evidence="7">
    <location>
        <begin position="237"/>
        <end position="277"/>
    </location>
</feature>